<dbReference type="EMBL" id="JBHSNL010000001">
    <property type="protein sequence ID" value="MFC5543956.1"/>
    <property type="molecule type" value="Genomic_DNA"/>
</dbReference>
<feature type="transmembrane region" description="Helical" evidence="2">
    <location>
        <begin position="39"/>
        <end position="61"/>
    </location>
</feature>
<protein>
    <submittedName>
        <fullName evidence="4">General secretion pathway protein GspB</fullName>
    </submittedName>
</protein>
<keyword evidence="2" id="KW-0472">Membrane</keyword>
<evidence type="ECO:0000313" key="5">
    <source>
        <dbReference type="Proteomes" id="UP001596055"/>
    </source>
</evidence>
<accession>A0ABW0RGP6</accession>
<name>A0ABW0RGP6_9GAMM</name>
<proteinExistence type="predicted"/>
<dbReference type="RefSeq" id="WP_248158132.1">
    <property type="nucleotide sequence ID" value="NZ_JAKZAJ010000003.1"/>
</dbReference>
<comment type="caution">
    <text evidence="4">The sequence shown here is derived from an EMBL/GenBank/DDBJ whole genome shotgun (WGS) entry which is preliminary data.</text>
</comment>
<evidence type="ECO:0000256" key="1">
    <source>
        <dbReference type="SAM" id="MobiDB-lite"/>
    </source>
</evidence>
<evidence type="ECO:0000259" key="3">
    <source>
        <dbReference type="Pfam" id="PF16537"/>
    </source>
</evidence>
<gene>
    <name evidence="4" type="ORF">ACFPQA_02725</name>
</gene>
<organism evidence="4 5">
    <name type="scientific">Marinobacter koreensis</name>
    <dbReference type="NCBI Taxonomy" id="335974"/>
    <lineage>
        <taxon>Bacteria</taxon>
        <taxon>Pseudomonadati</taxon>
        <taxon>Pseudomonadota</taxon>
        <taxon>Gammaproteobacteria</taxon>
        <taxon>Pseudomonadales</taxon>
        <taxon>Marinobacteraceae</taxon>
        <taxon>Marinobacter</taxon>
    </lineage>
</organism>
<keyword evidence="2" id="KW-1133">Transmembrane helix</keyword>
<keyword evidence="2" id="KW-0812">Transmembrane</keyword>
<evidence type="ECO:0000256" key="2">
    <source>
        <dbReference type="SAM" id="Phobius"/>
    </source>
</evidence>
<feature type="domain" description="Type II secretion system protein GspB C-terminal" evidence="3">
    <location>
        <begin position="164"/>
        <end position="220"/>
    </location>
</feature>
<feature type="region of interest" description="Disordered" evidence="1">
    <location>
        <begin position="67"/>
        <end position="124"/>
    </location>
</feature>
<evidence type="ECO:0000313" key="4">
    <source>
        <dbReference type="EMBL" id="MFC5543956.1"/>
    </source>
</evidence>
<sequence>MSYILDALRKSETERRQGKVPDLGHQVQLIHGAGRKKGIAAGVWIALALLVNAGVLAVVFWPRAVPTPVDSEPSQTSVAGSVQRESDDASSSSAVVEKEKIDPPAPVTDEPVESEPAAVAEAEKPTIIVPSVSREKTQEVLSESPNSDRVPHLIELPLSFQKSIPDLTFNSHIYASDPQARRVMINGQYLKPGDSFDGITVDRITEDGVVLRKQGQQFRVGVLRDWVSPR</sequence>
<dbReference type="Pfam" id="PF16537">
    <property type="entry name" value="T2SSB"/>
    <property type="match status" value="1"/>
</dbReference>
<dbReference type="InterPro" id="IPR032389">
    <property type="entry name" value="GspB_C"/>
</dbReference>
<keyword evidence="5" id="KW-1185">Reference proteome</keyword>
<reference evidence="5" key="1">
    <citation type="journal article" date="2019" name="Int. J. Syst. Evol. Microbiol.">
        <title>The Global Catalogue of Microorganisms (GCM) 10K type strain sequencing project: providing services to taxonomists for standard genome sequencing and annotation.</title>
        <authorList>
            <consortium name="The Broad Institute Genomics Platform"/>
            <consortium name="The Broad Institute Genome Sequencing Center for Infectious Disease"/>
            <person name="Wu L."/>
            <person name="Ma J."/>
        </authorList>
    </citation>
    <scope>NUCLEOTIDE SEQUENCE [LARGE SCALE GENOMIC DNA]</scope>
    <source>
        <strain evidence="5">CGMCC 4.1799</strain>
    </source>
</reference>
<dbReference type="Proteomes" id="UP001596055">
    <property type="component" value="Unassembled WGS sequence"/>
</dbReference>